<feature type="compositionally biased region" description="Basic residues" evidence="1">
    <location>
        <begin position="29"/>
        <end position="39"/>
    </location>
</feature>
<gene>
    <name evidence="3" type="ORF">F2Q68_00035579</name>
    <name evidence="2" type="ORF">F2Q70_00029857</name>
</gene>
<dbReference type="AlphaFoldDB" id="A0A8S9FG66"/>
<name>A0A8S9FG66_BRACR</name>
<reference evidence="2" key="1">
    <citation type="submission" date="2019-12" db="EMBL/GenBank/DDBJ databases">
        <title>Genome sequencing and annotation of Brassica cretica.</title>
        <authorList>
            <person name="Studholme D.J."/>
            <person name="Sarris P.F."/>
        </authorList>
    </citation>
    <scope>NUCLEOTIDE SEQUENCE</scope>
    <source>
        <strain evidence="3">PFS-001/15</strain>
        <strain evidence="2">PFS-102/07</strain>
        <tissue evidence="2">Leaf</tissue>
    </source>
</reference>
<evidence type="ECO:0000313" key="2">
    <source>
        <dbReference type="EMBL" id="KAF2532311.1"/>
    </source>
</evidence>
<organism evidence="2">
    <name type="scientific">Brassica cretica</name>
    <name type="common">Mustard</name>
    <dbReference type="NCBI Taxonomy" id="69181"/>
    <lineage>
        <taxon>Eukaryota</taxon>
        <taxon>Viridiplantae</taxon>
        <taxon>Streptophyta</taxon>
        <taxon>Embryophyta</taxon>
        <taxon>Tracheophyta</taxon>
        <taxon>Spermatophyta</taxon>
        <taxon>Magnoliopsida</taxon>
        <taxon>eudicotyledons</taxon>
        <taxon>Gunneridae</taxon>
        <taxon>Pentapetalae</taxon>
        <taxon>rosids</taxon>
        <taxon>malvids</taxon>
        <taxon>Brassicales</taxon>
        <taxon>Brassicaceae</taxon>
        <taxon>Brassiceae</taxon>
        <taxon>Brassica</taxon>
    </lineage>
</organism>
<dbReference type="EMBL" id="QGKW02001988">
    <property type="protein sequence ID" value="KAF2553833.1"/>
    <property type="molecule type" value="Genomic_DNA"/>
</dbReference>
<dbReference type="EMBL" id="QGKY02002305">
    <property type="protein sequence ID" value="KAF2532311.1"/>
    <property type="molecule type" value="Genomic_DNA"/>
</dbReference>
<dbReference type="Proteomes" id="UP000712281">
    <property type="component" value="Unassembled WGS sequence"/>
</dbReference>
<accession>A0A8S9FG66</accession>
<feature type="region of interest" description="Disordered" evidence="1">
    <location>
        <begin position="1"/>
        <end position="50"/>
    </location>
</feature>
<evidence type="ECO:0000313" key="3">
    <source>
        <dbReference type="EMBL" id="KAF2553833.1"/>
    </source>
</evidence>
<proteinExistence type="predicted"/>
<comment type="caution">
    <text evidence="2">The sequence shown here is derived from an EMBL/GenBank/DDBJ whole genome shotgun (WGS) entry which is preliminary data.</text>
</comment>
<protein>
    <submittedName>
        <fullName evidence="2">Uncharacterized protein</fullName>
    </submittedName>
</protein>
<feature type="region of interest" description="Disordered" evidence="1">
    <location>
        <begin position="64"/>
        <end position="116"/>
    </location>
</feature>
<sequence length="116" mass="12532">MAQVGESPELVAGATMCRDQVQPVTTDRHLRRSRRHQPRRNQSSDEAARASRCFASARAFHARATVSDRHSPEPSCLTTISPPPGSCRRIASTPLPSPVTSGKTPPSAVAADDQCW</sequence>
<evidence type="ECO:0000256" key="1">
    <source>
        <dbReference type="SAM" id="MobiDB-lite"/>
    </source>
</evidence>